<protein>
    <submittedName>
        <fullName evidence="1">Uncharacterized protein</fullName>
    </submittedName>
</protein>
<accession>A0A6A7C547</accession>
<evidence type="ECO:0000313" key="2">
    <source>
        <dbReference type="Proteomes" id="UP000799421"/>
    </source>
</evidence>
<proteinExistence type="predicted"/>
<reference evidence="1" key="1">
    <citation type="journal article" date="2020" name="Stud. Mycol.">
        <title>101 Dothideomycetes genomes: a test case for predicting lifestyles and emergence of pathogens.</title>
        <authorList>
            <person name="Haridas S."/>
            <person name="Albert R."/>
            <person name="Binder M."/>
            <person name="Bloem J."/>
            <person name="Labutti K."/>
            <person name="Salamov A."/>
            <person name="Andreopoulos B."/>
            <person name="Baker S."/>
            <person name="Barry K."/>
            <person name="Bills G."/>
            <person name="Bluhm B."/>
            <person name="Cannon C."/>
            <person name="Castanera R."/>
            <person name="Culley D."/>
            <person name="Daum C."/>
            <person name="Ezra D."/>
            <person name="Gonzalez J."/>
            <person name="Henrissat B."/>
            <person name="Kuo A."/>
            <person name="Liang C."/>
            <person name="Lipzen A."/>
            <person name="Lutzoni F."/>
            <person name="Magnuson J."/>
            <person name="Mondo S."/>
            <person name="Nolan M."/>
            <person name="Ohm R."/>
            <person name="Pangilinan J."/>
            <person name="Park H.-J."/>
            <person name="Ramirez L."/>
            <person name="Alfaro M."/>
            <person name="Sun H."/>
            <person name="Tritt A."/>
            <person name="Yoshinaga Y."/>
            <person name="Zwiers L.-H."/>
            <person name="Turgeon B."/>
            <person name="Goodwin S."/>
            <person name="Spatafora J."/>
            <person name="Crous P."/>
            <person name="Grigoriev I."/>
        </authorList>
    </citation>
    <scope>NUCLEOTIDE SEQUENCE</scope>
    <source>
        <strain evidence="1">CBS 480.64</strain>
    </source>
</reference>
<name>A0A6A7C547_9PEZI</name>
<organism evidence="1 2">
    <name type="scientific">Piedraia hortae CBS 480.64</name>
    <dbReference type="NCBI Taxonomy" id="1314780"/>
    <lineage>
        <taxon>Eukaryota</taxon>
        <taxon>Fungi</taxon>
        <taxon>Dikarya</taxon>
        <taxon>Ascomycota</taxon>
        <taxon>Pezizomycotina</taxon>
        <taxon>Dothideomycetes</taxon>
        <taxon>Dothideomycetidae</taxon>
        <taxon>Capnodiales</taxon>
        <taxon>Piedraiaceae</taxon>
        <taxon>Piedraia</taxon>
    </lineage>
</organism>
<dbReference type="AlphaFoldDB" id="A0A6A7C547"/>
<dbReference type="Proteomes" id="UP000799421">
    <property type="component" value="Unassembled WGS sequence"/>
</dbReference>
<dbReference type="EMBL" id="MU005970">
    <property type="protein sequence ID" value="KAF2861828.1"/>
    <property type="molecule type" value="Genomic_DNA"/>
</dbReference>
<keyword evidence="2" id="KW-1185">Reference proteome</keyword>
<evidence type="ECO:0000313" key="1">
    <source>
        <dbReference type="EMBL" id="KAF2861828.1"/>
    </source>
</evidence>
<sequence length="170" mass="19199">MAHIQVEVRTLYVFSDRMQKSKTALITKALQKGINFPEFEESRDTFEDCYEAISAILHKVAQLLDDEVLISTPQSDIVGEMYTIPTPMSGEVNGAPEHGDEFLIADLMEEFRGIGAYRREMLAAYQRLERIVMEADLVPLMQGLKLRAAERSEGGDEIERLAGELDRFGL</sequence>
<gene>
    <name evidence="1" type="ORF">K470DRAFT_256666</name>
</gene>